<reference evidence="1" key="1">
    <citation type="submission" date="2020-04" db="EMBL/GenBank/DDBJ databases">
        <authorList>
            <person name="Alioto T."/>
            <person name="Alioto T."/>
            <person name="Gomez Garrido J."/>
        </authorList>
    </citation>
    <scope>NUCLEOTIDE SEQUENCE</scope>
    <source>
        <strain evidence="1">A484AB</strain>
    </source>
</reference>
<dbReference type="EMBL" id="CACRXK020003040">
    <property type="protein sequence ID" value="CAB3997170.1"/>
    <property type="molecule type" value="Genomic_DNA"/>
</dbReference>
<evidence type="ECO:0000313" key="1">
    <source>
        <dbReference type="EMBL" id="CAB3997170.1"/>
    </source>
</evidence>
<accession>A0A6S7HNH7</accession>
<organism evidence="1 2">
    <name type="scientific">Paramuricea clavata</name>
    <name type="common">Red gorgonian</name>
    <name type="synonym">Violescent sea-whip</name>
    <dbReference type="NCBI Taxonomy" id="317549"/>
    <lineage>
        <taxon>Eukaryota</taxon>
        <taxon>Metazoa</taxon>
        <taxon>Cnidaria</taxon>
        <taxon>Anthozoa</taxon>
        <taxon>Octocorallia</taxon>
        <taxon>Malacalcyonacea</taxon>
        <taxon>Plexauridae</taxon>
        <taxon>Paramuricea</taxon>
    </lineage>
</organism>
<proteinExistence type="predicted"/>
<keyword evidence="2" id="KW-1185">Reference proteome</keyword>
<comment type="caution">
    <text evidence="1">The sequence shown here is derived from an EMBL/GenBank/DDBJ whole genome shotgun (WGS) entry which is preliminary data.</text>
</comment>
<feature type="non-terminal residue" evidence="1">
    <location>
        <position position="1"/>
    </location>
</feature>
<dbReference type="Proteomes" id="UP001152795">
    <property type="component" value="Unassembled WGS sequence"/>
</dbReference>
<name>A0A6S7HNH7_PARCT</name>
<sequence length="332" mass="37931">MAATVTAGRAVMNQQQHAQIQIVPFPDSTLLASAYKVYLRHGYVHIAGSYQSLAVLLKWEVLSFTLHVVYKRYPNNHKSSWTCNQCKLDNTCATKSTKPQLFSSPESSVDIGPVIVYLGTNEAEQVDKYSILATLTNHDFDVIESPTGWLETTVIQQAHVYDVILDDLQQHVENLLEFRKVDRKFHGTVFFLVLLRPRVAVVMQFGVLATVIIQIWALELFKVNMNRWIRLSGVYYNYEIGFSDQQIYVAVNFIRRDIDNGCHTYTFCNAEILTVLFLTIPDLWATRPEVIVHLLKSLESGHDLMIVADCQFETIFPTNLSQSRFYMIPVAT</sequence>
<protein>
    <submittedName>
        <fullName evidence="1">Uncharacterized protein</fullName>
    </submittedName>
</protein>
<gene>
    <name evidence="1" type="ORF">PACLA_8A081452</name>
</gene>
<dbReference type="AlphaFoldDB" id="A0A6S7HNH7"/>
<evidence type="ECO:0000313" key="2">
    <source>
        <dbReference type="Proteomes" id="UP001152795"/>
    </source>
</evidence>